<organism evidence="1 2">
    <name type="scientific">Thiothrix caldifontis</name>
    <dbReference type="NCBI Taxonomy" id="525918"/>
    <lineage>
        <taxon>Bacteria</taxon>
        <taxon>Pseudomonadati</taxon>
        <taxon>Pseudomonadota</taxon>
        <taxon>Gammaproteobacteria</taxon>
        <taxon>Thiotrichales</taxon>
        <taxon>Thiotrichaceae</taxon>
        <taxon>Thiothrix</taxon>
    </lineage>
</organism>
<dbReference type="RefSeq" id="WP_139282091.1">
    <property type="nucleotide sequence ID" value="NZ_FNQP01000001.1"/>
</dbReference>
<sequence length="99" mass="11636">MENPVITLTPEAFVVISQHTHRLALYVQREIFPLNSLMCHFLENERELYAAVSDSHDNLPNLAHRVVSFLSAYVRIHDSRSMERDILDCIERCLRRRES</sequence>
<dbReference type="EMBL" id="FNQP01000001">
    <property type="protein sequence ID" value="SDZ73585.1"/>
    <property type="molecule type" value="Genomic_DNA"/>
</dbReference>
<gene>
    <name evidence="1" type="ORF">SAMN05660964_00048</name>
</gene>
<keyword evidence="2" id="KW-1185">Reference proteome</keyword>
<accession>A0A1H3VFM6</accession>
<evidence type="ECO:0000313" key="2">
    <source>
        <dbReference type="Proteomes" id="UP000199397"/>
    </source>
</evidence>
<name>A0A1H3VFM6_9GAMM</name>
<reference evidence="1 2" key="1">
    <citation type="submission" date="2016-10" db="EMBL/GenBank/DDBJ databases">
        <authorList>
            <person name="de Groot N.N."/>
        </authorList>
    </citation>
    <scope>NUCLEOTIDE SEQUENCE [LARGE SCALE GENOMIC DNA]</scope>
    <source>
        <strain evidence="1 2">DSM 21228</strain>
    </source>
</reference>
<dbReference type="OrthoDB" id="5625389at2"/>
<dbReference type="Proteomes" id="UP000199397">
    <property type="component" value="Unassembled WGS sequence"/>
</dbReference>
<dbReference type="AlphaFoldDB" id="A0A1H3VFM6"/>
<proteinExistence type="predicted"/>
<protein>
    <submittedName>
        <fullName evidence="1">Uncharacterized protein</fullName>
    </submittedName>
</protein>
<evidence type="ECO:0000313" key="1">
    <source>
        <dbReference type="EMBL" id="SDZ73585.1"/>
    </source>
</evidence>
<dbReference type="STRING" id="525918.SAMN05660964_00048"/>